<keyword evidence="3" id="KW-1185">Reference proteome</keyword>
<name>A0ABN2PDY4_9MICO</name>
<dbReference type="RefSeq" id="WP_248145316.1">
    <property type="nucleotide sequence ID" value="NZ_BAAAOF010000002.1"/>
</dbReference>
<dbReference type="Proteomes" id="UP001501343">
    <property type="component" value="Unassembled WGS sequence"/>
</dbReference>
<gene>
    <name evidence="2" type="ORF">GCM10009775_06120</name>
</gene>
<dbReference type="EMBL" id="BAAAOF010000002">
    <property type="protein sequence ID" value="GAA1916438.1"/>
    <property type="molecule type" value="Genomic_DNA"/>
</dbReference>
<sequence>MDAAPPELALLVDALELDDDVVPALVSRELLGAGSIAGFHVPAADGSTLTYFVDSSRRVVTAETGILSGTPSEPEVRVWLHPADPHLPALAPVAFSHAAQSLLARLGFDDVGAPALVVYRAGRRAVLRVPTRLGDTWVKAVPPDRVVAIVETHERLADAGIPVPALRGWSAEGLIVWDAASGVPAASVAWEPGALLDEVDALRARIAQVPLEHRARTGLARRLVWYADRLEGVLPPDGAAIAAGVVERARATWEDGTPASIHGDLHFGQLFLDEEMRISSVIDVDTAGRGAPSEDAAAFAAHAISSAMLTPAPDDARVWELARQAFERWGDEGMRARTATHVLGHALGATEAGDAERGYRLLELADAVVRNADLA</sequence>
<protein>
    <recommendedName>
        <fullName evidence="1">Aminoglycoside phosphotransferase domain-containing protein</fullName>
    </recommendedName>
</protein>
<dbReference type="Pfam" id="PF01636">
    <property type="entry name" value="APH"/>
    <property type="match status" value="1"/>
</dbReference>
<proteinExistence type="predicted"/>
<evidence type="ECO:0000313" key="2">
    <source>
        <dbReference type="EMBL" id="GAA1916438.1"/>
    </source>
</evidence>
<accession>A0ABN2PDY4</accession>
<evidence type="ECO:0000313" key="3">
    <source>
        <dbReference type="Proteomes" id="UP001501343"/>
    </source>
</evidence>
<feature type="domain" description="Aminoglycoside phosphotransferase" evidence="1">
    <location>
        <begin position="123"/>
        <end position="302"/>
    </location>
</feature>
<dbReference type="InterPro" id="IPR002575">
    <property type="entry name" value="Aminoglycoside_PTrfase"/>
</dbReference>
<comment type="caution">
    <text evidence="2">The sequence shown here is derived from an EMBL/GenBank/DDBJ whole genome shotgun (WGS) entry which is preliminary data.</text>
</comment>
<organism evidence="2 3">
    <name type="scientific">Microbacterium aoyamense</name>
    <dbReference type="NCBI Taxonomy" id="344166"/>
    <lineage>
        <taxon>Bacteria</taxon>
        <taxon>Bacillati</taxon>
        <taxon>Actinomycetota</taxon>
        <taxon>Actinomycetes</taxon>
        <taxon>Micrococcales</taxon>
        <taxon>Microbacteriaceae</taxon>
        <taxon>Microbacterium</taxon>
    </lineage>
</organism>
<dbReference type="SUPFAM" id="SSF56112">
    <property type="entry name" value="Protein kinase-like (PK-like)"/>
    <property type="match status" value="1"/>
</dbReference>
<dbReference type="Gene3D" id="3.90.1200.10">
    <property type="match status" value="1"/>
</dbReference>
<dbReference type="InterPro" id="IPR011009">
    <property type="entry name" value="Kinase-like_dom_sf"/>
</dbReference>
<reference evidence="2 3" key="1">
    <citation type="journal article" date="2019" name="Int. J. Syst. Evol. Microbiol.">
        <title>The Global Catalogue of Microorganisms (GCM) 10K type strain sequencing project: providing services to taxonomists for standard genome sequencing and annotation.</title>
        <authorList>
            <consortium name="The Broad Institute Genomics Platform"/>
            <consortium name="The Broad Institute Genome Sequencing Center for Infectious Disease"/>
            <person name="Wu L."/>
            <person name="Ma J."/>
        </authorList>
    </citation>
    <scope>NUCLEOTIDE SEQUENCE [LARGE SCALE GENOMIC DNA]</scope>
    <source>
        <strain evidence="2 3">JCM 14900</strain>
    </source>
</reference>
<evidence type="ECO:0000259" key="1">
    <source>
        <dbReference type="Pfam" id="PF01636"/>
    </source>
</evidence>